<gene>
    <name evidence="3" type="ORF">WJX74_003352</name>
</gene>
<dbReference type="EMBL" id="JALJOS010000008">
    <property type="protein sequence ID" value="KAK9835571.1"/>
    <property type="molecule type" value="Genomic_DNA"/>
</dbReference>
<dbReference type="PANTHER" id="PTHR34566">
    <property type="entry name" value="ALTERED INHERITANCE OF MITOCHONDRIA PROTEIN"/>
    <property type="match status" value="1"/>
</dbReference>
<dbReference type="PANTHER" id="PTHR34566:SF2">
    <property type="entry name" value="ALTERED INHERITANCE OF MITOCHONDRIA PROTEIN"/>
    <property type="match status" value="1"/>
</dbReference>
<dbReference type="AlphaFoldDB" id="A0AAW1RQX3"/>
<feature type="region of interest" description="Disordered" evidence="1">
    <location>
        <begin position="116"/>
        <end position="159"/>
    </location>
</feature>
<organism evidence="3 4">
    <name type="scientific">Apatococcus lobatus</name>
    <dbReference type="NCBI Taxonomy" id="904363"/>
    <lineage>
        <taxon>Eukaryota</taxon>
        <taxon>Viridiplantae</taxon>
        <taxon>Chlorophyta</taxon>
        <taxon>core chlorophytes</taxon>
        <taxon>Trebouxiophyceae</taxon>
        <taxon>Chlorellales</taxon>
        <taxon>Chlorellaceae</taxon>
        <taxon>Apatococcus</taxon>
    </lineage>
</organism>
<reference evidence="3 4" key="1">
    <citation type="journal article" date="2024" name="Nat. Commun.">
        <title>Phylogenomics reveals the evolutionary origins of lichenization in chlorophyte algae.</title>
        <authorList>
            <person name="Puginier C."/>
            <person name="Libourel C."/>
            <person name="Otte J."/>
            <person name="Skaloud P."/>
            <person name="Haon M."/>
            <person name="Grisel S."/>
            <person name="Petersen M."/>
            <person name="Berrin J.G."/>
            <person name="Delaux P.M."/>
            <person name="Dal Grande F."/>
            <person name="Keller J."/>
        </authorList>
    </citation>
    <scope>NUCLEOTIDE SEQUENCE [LARGE SCALE GENOMIC DNA]</scope>
    <source>
        <strain evidence="3 4">SAG 2145</strain>
    </source>
</reference>
<feature type="region of interest" description="Disordered" evidence="1">
    <location>
        <begin position="182"/>
        <end position="203"/>
    </location>
</feature>
<protein>
    <recommendedName>
        <fullName evidence="2">DUF8204 domain-containing protein</fullName>
    </recommendedName>
</protein>
<comment type="caution">
    <text evidence="3">The sequence shown here is derived from an EMBL/GenBank/DDBJ whole genome shotgun (WGS) entry which is preliminary data.</text>
</comment>
<sequence>MPDRRPEASDPDVKNCKTCLGLTYFSQSMHSRGKAPTCIGKPSHLNAADVSPSQPADSVPSGDFKFFCAGFSMYDKSQLPMKDGSSPSASNPAAVELPYCEGIEVVTSAELQHAPAELLRSPTGEAAPPAVSPAGSRPQRPKTWVEDSPGLKGTSLEDFPQKFGASAKKVFNRMCSNANQLATSAKRASDDLMNEFWGRGRDR</sequence>
<evidence type="ECO:0000313" key="4">
    <source>
        <dbReference type="Proteomes" id="UP001438707"/>
    </source>
</evidence>
<feature type="domain" description="DUF8204" evidence="2">
    <location>
        <begin position="16"/>
        <end position="105"/>
    </location>
</feature>
<evidence type="ECO:0000313" key="3">
    <source>
        <dbReference type="EMBL" id="KAK9835571.1"/>
    </source>
</evidence>
<evidence type="ECO:0000256" key="1">
    <source>
        <dbReference type="SAM" id="MobiDB-lite"/>
    </source>
</evidence>
<dbReference type="Proteomes" id="UP001438707">
    <property type="component" value="Unassembled WGS sequence"/>
</dbReference>
<proteinExistence type="predicted"/>
<dbReference type="Pfam" id="PF26631">
    <property type="entry name" value="DUF8204"/>
    <property type="match status" value="1"/>
</dbReference>
<accession>A0AAW1RQX3</accession>
<name>A0AAW1RQX3_9CHLO</name>
<dbReference type="InterPro" id="IPR058517">
    <property type="entry name" value="DUF8204"/>
</dbReference>
<evidence type="ECO:0000259" key="2">
    <source>
        <dbReference type="Pfam" id="PF26631"/>
    </source>
</evidence>
<keyword evidence="4" id="KW-1185">Reference proteome</keyword>